<keyword evidence="1" id="KW-0812">Transmembrane</keyword>
<evidence type="ECO:0000256" key="1">
    <source>
        <dbReference type="SAM" id="Phobius"/>
    </source>
</evidence>
<gene>
    <name evidence="2" type="ORF">GCM10017774_77970</name>
</gene>
<comment type="caution">
    <text evidence="2">The sequence shown here is derived from an EMBL/GenBank/DDBJ whole genome shotgun (WGS) entry which is preliminary data.</text>
</comment>
<protein>
    <submittedName>
        <fullName evidence="2">Uncharacterized protein</fullName>
    </submittedName>
</protein>
<dbReference type="EMBL" id="BNAR01000018">
    <property type="protein sequence ID" value="GHH57762.1"/>
    <property type="molecule type" value="Genomic_DNA"/>
</dbReference>
<accession>A0ABQ3MRQ9</accession>
<reference evidence="3" key="1">
    <citation type="journal article" date="2019" name="Int. J. Syst. Evol. Microbiol.">
        <title>The Global Catalogue of Microorganisms (GCM) 10K type strain sequencing project: providing services to taxonomists for standard genome sequencing and annotation.</title>
        <authorList>
            <consortium name="The Broad Institute Genomics Platform"/>
            <consortium name="The Broad Institute Genome Sequencing Center for Infectious Disease"/>
            <person name="Wu L."/>
            <person name="Ma J."/>
        </authorList>
    </citation>
    <scope>NUCLEOTIDE SEQUENCE [LARGE SCALE GENOMIC DNA]</scope>
    <source>
        <strain evidence="3">CGMCC 4.7367</strain>
    </source>
</reference>
<sequence>MVAVNGGGLPPGLLFALALAALIGAICLLGVLATAWIVL</sequence>
<feature type="transmembrane region" description="Helical" evidence="1">
    <location>
        <begin position="12"/>
        <end position="38"/>
    </location>
</feature>
<organism evidence="2 3">
    <name type="scientific">Lentzea cavernae</name>
    <dbReference type="NCBI Taxonomy" id="2020703"/>
    <lineage>
        <taxon>Bacteria</taxon>
        <taxon>Bacillati</taxon>
        <taxon>Actinomycetota</taxon>
        <taxon>Actinomycetes</taxon>
        <taxon>Pseudonocardiales</taxon>
        <taxon>Pseudonocardiaceae</taxon>
        <taxon>Lentzea</taxon>
    </lineage>
</organism>
<name>A0ABQ3MRQ9_9PSEU</name>
<evidence type="ECO:0000313" key="3">
    <source>
        <dbReference type="Proteomes" id="UP000605568"/>
    </source>
</evidence>
<keyword evidence="1" id="KW-1133">Transmembrane helix</keyword>
<dbReference type="Proteomes" id="UP000605568">
    <property type="component" value="Unassembled WGS sequence"/>
</dbReference>
<keyword evidence="1" id="KW-0472">Membrane</keyword>
<keyword evidence="3" id="KW-1185">Reference proteome</keyword>
<evidence type="ECO:0000313" key="2">
    <source>
        <dbReference type="EMBL" id="GHH57762.1"/>
    </source>
</evidence>
<proteinExistence type="predicted"/>